<dbReference type="EMBL" id="JBFCZG010000008">
    <property type="protein sequence ID" value="KAL3418828.1"/>
    <property type="molecule type" value="Genomic_DNA"/>
</dbReference>
<dbReference type="PANTHER" id="PTHR38111">
    <property type="entry name" value="ZN(2)-C6 FUNGAL-TYPE DOMAIN-CONTAINING PROTEIN-RELATED"/>
    <property type="match status" value="1"/>
</dbReference>
<dbReference type="InterPro" id="IPR053178">
    <property type="entry name" value="Osmoadaptation_assoc"/>
</dbReference>
<dbReference type="Pfam" id="PF11951">
    <property type="entry name" value="Fungal_trans_2"/>
    <property type="match status" value="1"/>
</dbReference>
<dbReference type="Proteomes" id="UP001629113">
    <property type="component" value="Unassembled WGS sequence"/>
</dbReference>
<evidence type="ECO:0000313" key="1">
    <source>
        <dbReference type="EMBL" id="KAL3418828.1"/>
    </source>
</evidence>
<reference evidence="1 2" key="1">
    <citation type="submission" date="2024-06" db="EMBL/GenBank/DDBJ databases">
        <title>Complete genome of Phlyctema vagabunda strain 19-DSS-EL-015.</title>
        <authorList>
            <person name="Fiorenzani C."/>
        </authorList>
    </citation>
    <scope>NUCLEOTIDE SEQUENCE [LARGE SCALE GENOMIC DNA]</scope>
    <source>
        <strain evidence="1 2">19-DSS-EL-015</strain>
    </source>
</reference>
<gene>
    <name evidence="1" type="ORF">PVAG01_09049</name>
</gene>
<dbReference type="InterPro" id="IPR021858">
    <property type="entry name" value="Fun_TF"/>
</dbReference>
<sequence length="420" mass="48331">MYEGRTQYQTRDLVTQVTAESWWVGAMIKSESSKSLEALAAMFFAKAHNLQHISTEALKLYSEALSTLRSMLCDPENVWKFETLASLTTLCMYELVAFRAGQEWNQHARGLARLIELRGPWRHKTLPEKSVFLENRLILLSRAIVSRQTSFLSQKVWKEVPWEDEPLAKQPIDFLLDILCDVTALIHDVDQITSDREETSGLKERITTSFNELNVWWRQWAGDNPTCCKEKVTDSTTMIFDEDGFLFHSNLVYDSFWAAYTVNIHNATRIQLLSLWDMVAKSSTNQIVPTEFTIQEPNITPLLGITHDSQGLAREIFRSLDYCHIESRHHLGTFCLLFPLDFAYSVLGRESREARWLWAVDKAKTNGFKAGAGIMSLLPTYHFDVSRKKARGTTARVQDCDAFARAIEYRRQEARDVIRS</sequence>
<name>A0ABR4P693_9HELO</name>
<dbReference type="PANTHER" id="PTHR38111:SF2">
    <property type="entry name" value="FINGER DOMAIN PROTEIN, PUTATIVE (AFU_ORTHOLOGUE AFUA_1G01560)-RELATED"/>
    <property type="match status" value="1"/>
</dbReference>
<organism evidence="1 2">
    <name type="scientific">Phlyctema vagabunda</name>
    <dbReference type="NCBI Taxonomy" id="108571"/>
    <lineage>
        <taxon>Eukaryota</taxon>
        <taxon>Fungi</taxon>
        <taxon>Dikarya</taxon>
        <taxon>Ascomycota</taxon>
        <taxon>Pezizomycotina</taxon>
        <taxon>Leotiomycetes</taxon>
        <taxon>Helotiales</taxon>
        <taxon>Dermateaceae</taxon>
        <taxon>Phlyctema</taxon>
    </lineage>
</organism>
<keyword evidence="2" id="KW-1185">Reference proteome</keyword>
<protein>
    <submittedName>
        <fullName evidence="1">Uncharacterized protein</fullName>
    </submittedName>
</protein>
<accession>A0ABR4P693</accession>
<proteinExistence type="predicted"/>
<evidence type="ECO:0000313" key="2">
    <source>
        <dbReference type="Proteomes" id="UP001629113"/>
    </source>
</evidence>
<comment type="caution">
    <text evidence="1">The sequence shown here is derived from an EMBL/GenBank/DDBJ whole genome shotgun (WGS) entry which is preliminary data.</text>
</comment>